<dbReference type="Pfam" id="PF01395">
    <property type="entry name" value="PBP_GOBP"/>
    <property type="match status" value="1"/>
</dbReference>
<dbReference type="GO" id="GO:0005576">
    <property type="term" value="C:extracellular region"/>
    <property type="evidence" value="ECO:0007669"/>
    <property type="project" value="UniProtKB-SubCell"/>
</dbReference>
<evidence type="ECO:0000256" key="1">
    <source>
        <dbReference type="ARBA" id="ARBA00004613"/>
    </source>
</evidence>
<keyword evidence="3" id="KW-0964">Secreted</keyword>
<dbReference type="InterPro" id="IPR006170">
    <property type="entry name" value="PBP/GOBP"/>
</dbReference>
<reference evidence="5" key="1">
    <citation type="submission" date="2013-07" db="EMBL/GenBank/DDBJ databases">
        <authorList>
            <person name="Geib S."/>
        </authorList>
    </citation>
    <scope>NUCLEOTIDE SEQUENCE</scope>
</reference>
<organism evidence="5">
    <name type="scientific">Ceratitis capitata</name>
    <name type="common">Mediterranean fruit fly</name>
    <name type="synonym">Tephritis capitata</name>
    <dbReference type="NCBI Taxonomy" id="7213"/>
    <lineage>
        <taxon>Eukaryota</taxon>
        <taxon>Metazoa</taxon>
        <taxon>Ecdysozoa</taxon>
        <taxon>Arthropoda</taxon>
        <taxon>Hexapoda</taxon>
        <taxon>Insecta</taxon>
        <taxon>Pterygota</taxon>
        <taxon>Neoptera</taxon>
        <taxon>Endopterygota</taxon>
        <taxon>Diptera</taxon>
        <taxon>Brachycera</taxon>
        <taxon>Muscomorpha</taxon>
        <taxon>Tephritoidea</taxon>
        <taxon>Tephritidae</taxon>
        <taxon>Ceratitis</taxon>
        <taxon>Ceratitis</taxon>
    </lineage>
</organism>
<proteinExistence type="evidence at transcript level"/>
<evidence type="ECO:0000256" key="3">
    <source>
        <dbReference type="ARBA" id="ARBA00022525"/>
    </source>
</evidence>
<dbReference type="EMBL" id="GAMC01003665">
    <property type="protein sequence ID" value="JAC02891.1"/>
    <property type="molecule type" value="mRNA"/>
</dbReference>
<comment type="similarity">
    <text evidence="2">Belongs to the PBP/GOBP family.</text>
</comment>
<accession>W8BP16</accession>
<dbReference type="GO" id="GO:0005549">
    <property type="term" value="F:odorant binding"/>
    <property type="evidence" value="ECO:0007669"/>
    <property type="project" value="InterPro"/>
</dbReference>
<comment type="subcellular location">
    <subcellularLocation>
        <location evidence="1">Secreted</location>
    </subcellularLocation>
</comment>
<evidence type="ECO:0000313" key="5">
    <source>
        <dbReference type="EMBL" id="JAC02891.1"/>
    </source>
</evidence>
<dbReference type="InterPro" id="IPR052295">
    <property type="entry name" value="Odorant-binding_protein"/>
</dbReference>
<dbReference type="InterPro" id="IPR036728">
    <property type="entry name" value="PBP_GOBP_sf"/>
</dbReference>
<sequence>MKCVVSLLLMLVLLGVNAYDFDDSAFNEYLFKELQSLYDDDDVSHVHTQRTRREAIDSKECDKRSWKKDMHCCKDSNANGEQLALFRSVKKECIAELKGEPADDAFNPFDCEKMKQVKEQMICISECIAKKLKSLDEEGELKRDAILEGLRAQIGDAQWKIDAVEGYVDTCLAVVKEKREQREKDGESTEGCSRSPLTFHGCMWRQFWKGCPAELRVDSPKCNKLRERVTNGDVSFFGKHFLNKYYPSPRDED</sequence>
<evidence type="ECO:0000256" key="4">
    <source>
        <dbReference type="SAM" id="SignalP"/>
    </source>
</evidence>
<reference evidence="5" key="2">
    <citation type="journal article" date="2014" name="BMC Genomics">
        <title>A genomic perspective to assessing quality of mass-reared SIT flies used in Mediterranean fruit fly (Ceratitis capitata) eradication in California.</title>
        <authorList>
            <person name="Calla B."/>
            <person name="Hall B."/>
            <person name="Hou S."/>
            <person name="Geib S.M."/>
        </authorList>
    </citation>
    <scope>NUCLEOTIDE SEQUENCE</scope>
</reference>
<protein>
    <recommendedName>
        <fullName evidence="6">Odorant-binding protein</fullName>
    </recommendedName>
</protein>
<dbReference type="Gene3D" id="1.10.238.270">
    <property type="match status" value="1"/>
</dbReference>
<dbReference type="PANTHER" id="PTHR21066">
    <property type="entry name" value="ODORANT-BINDING PROTEIN 59A-RELATED"/>
    <property type="match status" value="1"/>
</dbReference>
<keyword evidence="4" id="KW-0732">Signal</keyword>
<dbReference type="PANTHER" id="PTHR21066:SF17">
    <property type="entry name" value="AGAP011368-PA"/>
    <property type="match status" value="1"/>
</dbReference>
<name>W8BP16_CERCA</name>
<dbReference type="AlphaFoldDB" id="W8BP16"/>
<dbReference type="OrthoDB" id="6622484at2759"/>
<feature type="signal peptide" evidence="4">
    <location>
        <begin position="1"/>
        <end position="18"/>
    </location>
</feature>
<feature type="chain" id="PRO_5004906365" description="Odorant-binding protein" evidence="4">
    <location>
        <begin position="19"/>
        <end position="253"/>
    </location>
</feature>
<evidence type="ECO:0008006" key="6">
    <source>
        <dbReference type="Google" id="ProtNLM"/>
    </source>
</evidence>
<evidence type="ECO:0000256" key="2">
    <source>
        <dbReference type="ARBA" id="ARBA00008098"/>
    </source>
</evidence>
<dbReference type="SUPFAM" id="SSF47565">
    <property type="entry name" value="Insect pheromone/odorant-binding proteins"/>
    <property type="match status" value="1"/>
</dbReference>